<dbReference type="AlphaFoldDB" id="A0A518BXJ2"/>
<evidence type="ECO:0000313" key="2">
    <source>
        <dbReference type="EMBL" id="QDU71697.1"/>
    </source>
</evidence>
<reference evidence="2 3" key="1">
    <citation type="submission" date="2019-02" db="EMBL/GenBank/DDBJ databases">
        <title>Deep-cultivation of Planctomycetes and their phenomic and genomic characterization uncovers novel biology.</title>
        <authorList>
            <person name="Wiegand S."/>
            <person name="Jogler M."/>
            <person name="Boedeker C."/>
            <person name="Pinto D."/>
            <person name="Vollmers J."/>
            <person name="Rivas-Marin E."/>
            <person name="Kohn T."/>
            <person name="Peeters S.H."/>
            <person name="Heuer A."/>
            <person name="Rast P."/>
            <person name="Oberbeckmann S."/>
            <person name="Bunk B."/>
            <person name="Jeske O."/>
            <person name="Meyerdierks A."/>
            <person name="Storesund J.E."/>
            <person name="Kallscheuer N."/>
            <person name="Luecker S."/>
            <person name="Lage O.M."/>
            <person name="Pohl T."/>
            <person name="Merkel B.J."/>
            <person name="Hornburger P."/>
            <person name="Mueller R.-W."/>
            <person name="Bruemmer F."/>
            <person name="Labrenz M."/>
            <person name="Spormann A.M."/>
            <person name="Op den Camp H."/>
            <person name="Overmann J."/>
            <person name="Amann R."/>
            <person name="Jetten M.S.M."/>
            <person name="Mascher T."/>
            <person name="Medema M.H."/>
            <person name="Devos D.P."/>
            <person name="Kaster A.-K."/>
            <person name="Ovreas L."/>
            <person name="Rohde M."/>
            <person name="Galperin M.Y."/>
            <person name="Jogler C."/>
        </authorList>
    </citation>
    <scope>NUCLEOTIDE SEQUENCE [LARGE SCALE GENOMIC DNA]</scope>
    <source>
        <strain evidence="2 3">Pan265</strain>
    </source>
</reference>
<keyword evidence="3" id="KW-1185">Reference proteome</keyword>
<dbReference type="InterPro" id="IPR013424">
    <property type="entry name" value="Ice-binding_C"/>
</dbReference>
<sequence>MGHYPLFLLHQAQQPNIVRSENNTSTNLLLLTRREMQEMKSMNTAVALVATIAFAGSATAATNSYGTFVGDNVTYTDVKESSTKPLPLFGAPTIAGDALDFNPINFDASAPSIDLTDSQLQFMLSANDAGVGLTTLTIEEEGDYTVIGGPGATAYASVATPVHIAILGVNGVDVSGPVLVDELVFATGNEFVLPAAGGVLSGVFAGTITIDFLDMLVGSPFEGGQVTKALVSFDNTLVAFSDSTSSAFIKKKDSDGVVIITETDVPEPASAALLALGLLGLARRS</sequence>
<gene>
    <name evidence="2" type="ORF">Pan265_15490</name>
</gene>
<evidence type="ECO:0000259" key="1">
    <source>
        <dbReference type="Pfam" id="PF07589"/>
    </source>
</evidence>
<dbReference type="Proteomes" id="UP000320386">
    <property type="component" value="Chromosome"/>
</dbReference>
<feature type="domain" description="Ice-binding protein C-terminal" evidence="1">
    <location>
        <begin position="264"/>
        <end position="284"/>
    </location>
</feature>
<proteinExistence type="predicted"/>
<dbReference type="Pfam" id="PF07589">
    <property type="entry name" value="PEP-CTERM"/>
    <property type="match status" value="1"/>
</dbReference>
<accession>A0A518BXJ2</accession>
<organism evidence="2 3">
    <name type="scientific">Mucisphaera calidilacus</name>
    <dbReference type="NCBI Taxonomy" id="2527982"/>
    <lineage>
        <taxon>Bacteria</taxon>
        <taxon>Pseudomonadati</taxon>
        <taxon>Planctomycetota</taxon>
        <taxon>Phycisphaerae</taxon>
        <taxon>Phycisphaerales</taxon>
        <taxon>Phycisphaeraceae</taxon>
        <taxon>Mucisphaera</taxon>
    </lineage>
</organism>
<name>A0A518BXJ2_9BACT</name>
<evidence type="ECO:0000313" key="3">
    <source>
        <dbReference type="Proteomes" id="UP000320386"/>
    </source>
</evidence>
<dbReference type="EMBL" id="CP036280">
    <property type="protein sequence ID" value="QDU71697.1"/>
    <property type="molecule type" value="Genomic_DNA"/>
</dbReference>
<dbReference type="KEGG" id="mcad:Pan265_15490"/>
<protein>
    <submittedName>
        <fullName evidence="2">PEP-CTERM motif protein</fullName>
    </submittedName>
</protein>
<dbReference type="NCBIfam" id="TIGR02595">
    <property type="entry name" value="PEP_CTERM"/>
    <property type="match status" value="1"/>
</dbReference>